<dbReference type="Pfam" id="PF19660">
    <property type="entry name" value="DUF6163"/>
    <property type="match status" value="1"/>
</dbReference>
<protein>
    <submittedName>
        <fullName evidence="1">Uncharacterized protein</fullName>
    </submittedName>
</protein>
<gene>
    <name evidence="1" type="ORF">CAK95_22380</name>
</gene>
<dbReference type="Proteomes" id="UP000194137">
    <property type="component" value="Chromosome"/>
</dbReference>
<keyword evidence="2" id="KW-1185">Reference proteome</keyword>
<organism evidence="1 2">
    <name type="scientific">Pseudorhodoplanes sinuspersici</name>
    <dbReference type="NCBI Taxonomy" id="1235591"/>
    <lineage>
        <taxon>Bacteria</taxon>
        <taxon>Pseudomonadati</taxon>
        <taxon>Pseudomonadota</taxon>
        <taxon>Alphaproteobacteria</taxon>
        <taxon>Hyphomicrobiales</taxon>
        <taxon>Pseudorhodoplanes</taxon>
    </lineage>
</organism>
<dbReference type="EMBL" id="CP021112">
    <property type="protein sequence ID" value="ARQ01549.1"/>
    <property type="molecule type" value="Genomic_DNA"/>
</dbReference>
<reference evidence="1 2" key="1">
    <citation type="submission" date="2017-05" db="EMBL/GenBank/DDBJ databases">
        <title>Full genome sequence of Pseudorhodoplanes sinuspersici.</title>
        <authorList>
            <person name="Dastgheib S.M.M."/>
            <person name="Shavandi M."/>
            <person name="Tirandaz H."/>
        </authorList>
    </citation>
    <scope>NUCLEOTIDE SEQUENCE [LARGE SCALE GENOMIC DNA]</scope>
    <source>
        <strain evidence="1 2">RIPI110</strain>
    </source>
</reference>
<dbReference type="AlphaFoldDB" id="A0A1W6ZVT6"/>
<proteinExistence type="predicted"/>
<name>A0A1W6ZVT6_9HYPH</name>
<accession>A0A1W6ZVT6</accession>
<dbReference type="STRING" id="1235591.CAK95_22380"/>
<sequence length="146" mass="16205">MSEPVSIEQALEPVQSSKKDDQGRWTRWLLWFLRAMAVISMLKGLYHWSVVLGIGEGPDSAFTLQPIPWQTATVYFAIIDLVAAVGLWLAAVWGAVVWLTAGVSMAAVQVFFPQIYGGSWLVVAIELTLFCCYLVLALQSAREHPH</sequence>
<dbReference type="InterPro" id="IPR046161">
    <property type="entry name" value="DUF6163"/>
</dbReference>
<dbReference type="RefSeq" id="WP_086089941.1">
    <property type="nucleotide sequence ID" value="NZ_CP021112.1"/>
</dbReference>
<evidence type="ECO:0000313" key="1">
    <source>
        <dbReference type="EMBL" id="ARQ01549.1"/>
    </source>
</evidence>
<dbReference type="KEGG" id="psin:CAK95_22380"/>
<evidence type="ECO:0000313" key="2">
    <source>
        <dbReference type="Proteomes" id="UP000194137"/>
    </source>
</evidence>
<dbReference type="OrthoDB" id="7843623at2"/>